<keyword evidence="2" id="KW-1185">Reference proteome</keyword>
<comment type="caution">
    <text evidence="1">The sequence shown here is derived from an EMBL/GenBank/DDBJ whole genome shotgun (WGS) entry which is preliminary data.</text>
</comment>
<organism evidence="1 2">
    <name type="scientific">Larkinella terrae</name>
    <dbReference type="NCBI Taxonomy" id="2025311"/>
    <lineage>
        <taxon>Bacteria</taxon>
        <taxon>Pseudomonadati</taxon>
        <taxon>Bacteroidota</taxon>
        <taxon>Cytophagia</taxon>
        <taxon>Cytophagales</taxon>
        <taxon>Spirosomataceae</taxon>
        <taxon>Larkinella</taxon>
    </lineage>
</organism>
<name>A0A7K0EV92_9BACT</name>
<proteinExistence type="predicted"/>
<accession>A0A7K0EV92</accession>
<reference evidence="1 2" key="1">
    <citation type="journal article" date="2018" name="Antonie Van Leeuwenhoek">
        <title>Larkinella terrae sp. nov., isolated from soil on Jeju Island, South Korea.</title>
        <authorList>
            <person name="Ten L.N."/>
            <person name="Jeon J."/>
            <person name="Park S.J."/>
            <person name="Park S."/>
            <person name="Lee S.Y."/>
            <person name="Kim M.K."/>
            <person name="Jung H.Y."/>
        </authorList>
    </citation>
    <scope>NUCLEOTIDE SEQUENCE [LARGE SCALE GENOMIC DNA]</scope>
    <source>
        <strain evidence="1 2">KCTC 52001</strain>
    </source>
</reference>
<dbReference type="EMBL" id="WJXZ01000014">
    <property type="protein sequence ID" value="MRS65348.1"/>
    <property type="molecule type" value="Genomic_DNA"/>
</dbReference>
<evidence type="ECO:0000313" key="2">
    <source>
        <dbReference type="Proteomes" id="UP000441754"/>
    </source>
</evidence>
<gene>
    <name evidence="1" type="ORF">GJJ30_28895</name>
</gene>
<dbReference type="AlphaFoldDB" id="A0A7K0EV92"/>
<sequence length="65" mass="7443">MSPEVCILEQTAREASVDEAYKRLSLVTISDAMREKLMGTNRLEIGENLNQFIWLKIEPIFSILS</sequence>
<evidence type="ECO:0000313" key="1">
    <source>
        <dbReference type="EMBL" id="MRS65348.1"/>
    </source>
</evidence>
<dbReference type="Proteomes" id="UP000441754">
    <property type="component" value="Unassembled WGS sequence"/>
</dbReference>
<protein>
    <submittedName>
        <fullName evidence="1">Uncharacterized protein</fullName>
    </submittedName>
</protein>
<dbReference type="RefSeq" id="WP_154178630.1">
    <property type="nucleotide sequence ID" value="NZ_WJXZ01000014.1"/>
</dbReference>